<evidence type="ECO:0000313" key="4">
    <source>
        <dbReference type="EMBL" id="KAF5358036.1"/>
    </source>
</evidence>
<dbReference type="InterPro" id="IPR011856">
    <property type="entry name" value="tRNA_endonuc-like_dom_sf"/>
</dbReference>
<sequence length="289" mass="31974">MNAPCPTIGIARRIPNDPSLFSVMSDNNGKRKISLRVSDNTAYLWNVDEFIKVDIATLRSKHHICGILAGTLPHLSQQNAFLGIPLIILPEEVVLLVENEVAVIVNDPTAHCQPSISELETWNDEQQALFRQQVVVNEVKAAKKDIDRSLSEEALKKRKEREERRRLAAEKLAEESNTDETVAPPLVSVLSRLEEPSTIAEAPQPASSGQLAASANYTIMIPAASEYQWYRPDQATYTTIESAQKAGVWTYPSNLSERARCGVFRSLSAQGYFMGSGIKFGGDYLVYPG</sequence>
<dbReference type="InterPro" id="IPR059049">
    <property type="entry name" value="TSEN34_N"/>
</dbReference>
<dbReference type="PANTHER" id="PTHR13070">
    <property type="entry name" value="TRNA-SPLICING ENDONUCLEASE SUBUNIT SEN34-RELATED"/>
    <property type="match status" value="1"/>
</dbReference>
<keyword evidence="5" id="KW-1185">Reference proteome</keyword>
<evidence type="ECO:0000313" key="5">
    <source>
        <dbReference type="Proteomes" id="UP000559027"/>
    </source>
</evidence>
<reference evidence="4 5" key="1">
    <citation type="journal article" date="2020" name="ISME J.">
        <title>Uncovering the hidden diversity of litter-decomposition mechanisms in mushroom-forming fungi.</title>
        <authorList>
            <person name="Floudas D."/>
            <person name="Bentzer J."/>
            <person name="Ahren D."/>
            <person name="Johansson T."/>
            <person name="Persson P."/>
            <person name="Tunlid A."/>
        </authorList>
    </citation>
    <scope>NUCLEOTIDE SEQUENCE [LARGE SCALE GENOMIC DNA]</scope>
    <source>
        <strain evidence="4 5">CBS 146.42</strain>
    </source>
</reference>
<dbReference type="GO" id="GO:0005634">
    <property type="term" value="C:nucleus"/>
    <property type="evidence" value="ECO:0007669"/>
    <property type="project" value="UniProtKB-ARBA"/>
</dbReference>
<gene>
    <name evidence="4" type="ORF">D9756_001932</name>
</gene>
<evidence type="ECO:0000256" key="1">
    <source>
        <dbReference type="ARBA" id="ARBA00022694"/>
    </source>
</evidence>
<keyword evidence="1" id="KW-0819">tRNA processing</keyword>
<feature type="domain" description="TSEN34 N-terminal" evidence="3">
    <location>
        <begin position="33"/>
        <end position="107"/>
    </location>
</feature>
<dbReference type="GO" id="GO:0000379">
    <property type="term" value="P:tRNA-type intron splice site recognition and cleavage"/>
    <property type="evidence" value="ECO:0007669"/>
    <property type="project" value="TreeGrafter"/>
</dbReference>
<dbReference type="AlphaFoldDB" id="A0A8H5G4F5"/>
<dbReference type="InterPro" id="IPR036167">
    <property type="entry name" value="tRNA_intron_Endo_cat-like_sf"/>
</dbReference>
<evidence type="ECO:0000256" key="2">
    <source>
        <dbReference type="ARBA" id="ARBA00023239"/>
    </source>
</evidence>
<protein>
    <recommendedName>
        <fullName evidence="3">TSEN34 N-terminal domain-containing protein</fullName>
    </recommendedName>
</protein>
<keyword evidence="2" id="KW-0456">Lyase</keyword>
<name>A0A8H5G4F5_9AGAR</name>
<organism evidence="4 5">
    <name type="scientific">Leucocoprinus leucothites</name>
    <dbReference type="NCBI Taxonomy" id="201217"/>
    <lineage>
        <taxon>Eukaryota</taxon>
        <taxon>Fungi</taxon>
        <taxon>Dikarya</taxon>
        <taxon>Basidiomycota</taxon>
        <taxon>Agaricomycotina</taxon>
        <taxon>Agaricomycetes</taxon>
        <taxon>Agaricomycetidae</taxon>
        <taxon>Agaricales</taxon>
        <taxon>Agaricineae</taxon>
        <taxon>Agaricaceae</taxon>
        <taxon>Leucocoprinus</taxon>
    </lineage>
</organism>
<proteinExistence type="predicted"/>
<evidence type="ECO:0000259" key="3">
    <source>
        <dbReference type="Pfam" id="PF26577"/>
    </source>
</evidence>
<dbReference type="GO" id="GO:0000213">
    <property type="term" value="F:tRNA-intron lyase activity"/>
    <property type="evidence" value="ECO:0007669"/>
    <property type="project" value="TreeGrafter"/>
</dbReference>
<dbReference type="OrthoDB" id="48041at2759"/>
<dbReference type="Pfam" id="PF26577">
    <property type="entry name" value="TSEN34_N"/>
    <property type="match status" value="1"/>
</dbReference>
<comment type="caution">
    <text evidence="4">The sequence shown here is derived from an EMBL/GenBank/DDBJ whole genome shotgun (WGS) entry which is preliminary data.</text>
</comment>
<dbReference type="EMBL" id="JAACJO010000005">
    <property type="protein sequence ID" value="KAF5358036.1"/>
    <property type="molecule type" value="Genomic_DNA"/>
</dbReference>
<dbReference type="PANTHER" id="PTHR13070:SF0">
    <property type="entry name" value="TRNA-SPLICING ENDONUCLEASE SUBUNIT SEN34"/>
    <property type="match status" value="1"/>
</dbReference>
<dbReference type="Gene3D" id="3.40.1350.10">
    <property type="match status" value="1"/>
</dbReference>
<dbReference type="SUPFAM" id="SSF53032">
    <property type="entry name" value="tRNA-intron endonuclease catalytic domain-like"/>
    <property type="match status" value="1"/>
</dbReference>
<dbReference type="GO" id="GO:0003676">
    <property type="term" value="F:nucleic acid binding"/>
    <property type="evidence" value="ECO:0007669"/>
    <property type="project" value="InterPro"/>
</dbReference>
<accession>A0A8H5G4F5</accession>
<dbReference type="Proteomes" id="UP000559027">
    <property type="component" value="Unassembled WGS sequence"/>
</dbReference>